<proteinExistence type="predicted"/>
<feature type="region of interest" description="Disordered" evidence="1">
    <location>
        <begin position="264"/>
        <end position="327"/>
    </location>
</feature>
<name>A0AAV3Q1E8_LITER</name>
<evidence type="ECO:0000256" key="1">
    <source>
        <dbReference type="SAM" id="MobiDB-lite"/>
    </source>
</evidence>
<reference evidence="2 3" key="1">
    <citation type="submission" date="2024-01" db="EMBL/GenBank/DDBJ databases">
        <title>The complete chloroplast genome sequence of Lithospermum erythrorhizon: insights into the phylogenetic relationship among Boraginaceae species and the maternal lineages of purple gromwells.</title>
        <authorList>
            <person name="Okada T."/>
            <person name="Watanabe K."/>
        </authorList>
    </citation>
    <scope>NUCLEOTIDE SEQUENCE [LARGE SCALE GENOMIC DNA]</scope>
</reference>
<comment type="caution">
    <text evidence="2">The sequence shown here is derived from an EMBL/GenBank/DDBJ whole genome shotgun (WGS) entry which is preliminary data.</text>
</comment>
<protein>
    <submittedName>
        <fullName evidence="2">Uncharacterized protein</fullName>
    </submittedName>
</protein>
<organism evidence="2 3">
    <name type="scientific">Lithospermum erythrorhizon</name>
    <name type="common">Purple gromwell</name>
    <name type="synonym">Lithospermum officinale var. erythrorhizon</name>
    <dbReference type="NCBI Taxonomy" id="34254"/>
    <lineage>
        <taxon>Eukaryota</taxon>
        <taxon>Viridiplantae</taxon>
        <taxon>Streptophyta</taxon>
        <taxon>Embryophyta</taxon>
        <taxon>Tracheophyta</taxon>
        <taxon>Spermatophyta</taxon>
        <taxon>Magnoliopsida</taxon>
        <taxon>eudicotyledons</taxon>
        <taxon>Gunneridae</taxon>
        <taxon>Pentapetalae</taxon>
        <taxon>asterids</taxon>
        <taxon>lamiids</taxon>
        <taxon>Boraginales</taxon>
        <taxon>Boraginaceae</taxon>
        <taxon>Boraginoideae</taxon>
        <taxon>Lithospermeae</taxon>
        <taxon>Lithospermum</taxon>
    </lineage>
</organism>
<feature type="compositionally biased region" description="Polar residues" evidence="1">
    <location>
        <begin position="289"/>
        <end position="304"/>
    </location>
</feature>
<dbReference type="AlphaFoldDB" id="A0AAV3Q1E8"/>
<evidence type="ECO:0000313" key="3">
    <source>
        <dbReference type="Proteomes" id="UP001454036"/>
    </source>
</evidence>
<feature type="compositionally biased region" description="Polar residues" evidence="1">
    <location>
        <begin position="264"/>
        <end position="279"/>
    </location>
</feature>
<feature type="region of interest" description="Disordered" evidence="1">
    <location>
        <begin position="94"/>
        <end position="125"/>
    </location>
</feature>
<gene>
    <name evidence="2" type="ORF">LIER_38475</name>
</gene>
<feature type="compositionally biased region" description="Polar residues" evidence="1">
    <location>
        <begin position="311"/>
        <end position="320"/>
    </location>
</feature>
<evidence type="ECO:0000313" key="2">
    <source>
        <dbReference type="EMBL" id="GAA0157554.1"/>
    </source>
</evidence>
<sequence>MNAEIIRHLLNCNLTDEEAKSIPLEEIDLTDGIVECESSVYVKVYSLNTAFMSIQGFHLAMSKAWSCSDEKAESPRAIGWEEQIPHMRKEAFRGLGGNTSPRFPPGFGPEKKEVTRPTDMQGQECDNHGRETIMAKSYESPINGDANFGALIPNPSSNGFAQNKVNDINGRNIGNSASNQGKNLRIFMSMNEGEDIPGEVNSTGVLISYSRGAIILENFPKSQDGNFDNAINYMVPTGHHSKEKSIRTNNHGNLKGALKVFDFQDNTGNGTRKQQAITSNKKRHHPYTKNVSSSTQSKKPTLSGTGLGASPSGSSTAQAQHESRRSQ</sequence>
<keyword evidence="3" id="KW-1185">Reference proteome</keyword>
<dbReference type="Proteomes" id="UP001454036">
    <property type="component" value="Unassembled WGS sequence"/>
</dbReference>
<accession>A0AAV3Q1E8</accession>
<dbReference type="EMBL" id="BAABME010019547">
    <property type="protein sequence ID" value="GAA0157554.1"/>
    <property type="molecule type" value="Genomic_DNA"/>
</dbReference>